<sequence length="248" mass="28310">MNLANFRELGGIRTNDGKIVKHNRLLRSGEVYQLNEKSLDALHTHELVKIIDLRGEKEINTRPDDQLANVAYEWIDIMKEVHHDASLEDLFDVSDIGAVDRHMMEIYENLILNTGAQQGYRQYFHELLSTEKGSVLFHCFAGKDRTGIAAALTLELLEVSKEAIYKDYLETNVQRQKPNELFLAEAAANGMSSEQLAGIKVAMEVKKDYLDYAYQLVDQNFGGIEKYTQDVLKLSKGDIQLLRHMYAE</sequence>
<dbReference type="InterPro" id="IPR016130">
    <property type="entry name" value="Tyr_Pase_AS"/>
</dbReference>
<accession>A0A242K6D0</accession>
<dbReference type="PROSITE" id="PS00383">
    <property type="entry name" value="TYR_PHOSPHATASE_1"/>
    <property type="match status" value="1"/>
</dbReference>
<dbReference type="GO" id="GO:0004721">
    <property type="term" value="F:phosphoprotein phosphatase activity"/>
    <property type="evidence" value="ECO:0007669"/>
    <property type="project" value="InterPro"/>
</dbReference>
<dbReference type="PANTHER" id="PTHR31126:SF1">
    <property type="entry name" value="TYROSINE SPECIFIC PROTEIN PHOSPHATASES DOMAIN-CONTAINING PROTEIN"/>
    <property type="match status" value="1"/>
</dbReference>
<dbReference type="InterPro" id="IPR029021">
    <property type="entry name" value="Prot-tyrosine_phosphatase-like"/>
</dbReference>
<comment type="similarity">
    <text evidence="1">Belongs to the protein-tyrosine phosphatase family.</text>
</comment>
<dbReference type="OrthoDB" id="1188001at2"/>
<reference evidence="3" key="3">
    <citation type="submission" date="2024-03" db="EMBL/GenBank/DDBJ databases">
        <title>The Genome Sequence of Enterococcus sp. DIV0242b.</title>
        <authorList>
            <consortium name="The Broad Institute Genomics Platform"/>
            <consortium name="The Broad Institute Microbial Omics Core"/>
            <consortium name="The Broad Institute Genomic Center for Infectious Diseases"/>
            <person name="Earl A."/>
            <person name="Manson A."/>
            <person name="Gilmore M."/>
            <person name="Schwartman J."/>
            <person name="Shea T."/>
            <person name="Abouelleil A."/>
            <person name="Cao P."/>
            <person name="Chapman S."/>
            <person name="Cusick C."/>
            <person name="Young S."/>
            <person name="Neafsey D."/>
            <person name="Nusbaum C."/>
            <person name="Birren B."/>
        </authorList>
    </citation>
    <scope>NUCLEOTIDE SEQUENCE</scope>
    <source>
        <strain evidence="3">9E7_DIV0242</strain>
    </source>
</reference>
<protein>
    <submittedName>
        <fullName evidence="3">Protein-tyrosine phosphatase</fullName>
    </submittedName>
</protein>
<proteinExistence type="inferred from homology"/>
<name>A0A242K6D0_9ENTE</name>
<dbReference type="RefSeq" id="WP_086349823.1">
    <property type="nucleotide sequence ID" value="NZ_CP147247.1"/>
</dbReference>
<evidence type="ECO:0000313" key="3">
    <source>
        <dbReference type="EMBL" id="WYJ90265.1"/>
    </source>
</evidence>
<dbReference type="EMBL" id="NGMM01000004">
    <property type="protein sequence ID" value="OTP14704.1"/>
    <property type="molecule type" value="Genomic_DNA"/>
</dbReference>
<dbReference type="InterPro" id="IPR026893">
    <property type="entry name" value="Tyr/Ser_Pase_IphP-type"/>
</dbReference>
<evidence type="ECO:0000256" key="1">
    <source>
        <dbReference type="ARBA" id="ARBA00009580"/>
    </source>
</evidence>
<dbReference type="Gene3D" id="3.90.190.10">
    <property type="entry name" value="Protein tyrosine phosphatase superfamily"/>
    <property type="match status" value="1"/>
</dbReference>
<dbReference type="PANTHER" id="PTHR31126">
    <property type="entry name" value="TYROSINE-PROTEIN PHOSPHATASE"/>
    <property type="match status" value="1"/>
</dbReference>
<dbReference type="EMBL" id="CP147247">
    <property type="protein sequence ID" value="WYJ90265.1"/>
    <property type="molecule type" value="Genomic_DNA"/>
</dbReference>
<reference evidence="2" key="1">
    <citation type="submission" date="2017-05" db="EMBL/GenBank/DDBJ databases">
        <title>The Genome Sequence of Enterococcus sp. 9E7_DIV0242.</title>
        <authorList>
            <consortium name="The Broad Institute Genomics Platform"/>
            <consortium name="The Broad Institute Genomic Center for Infectious Diseases"/>
            <person name="Earl A."/>
            <person name="Manson A."/>
            <person name="Schwartman J."/>
            <person name="Gilmore M."/>
            <person name="Abouelleil A."/>
            <person name="Cao P."/>
            <person name="Chapman S."/>
            <person name="Cusick C."/>
            <person name="Shea T."/>
            <person name="Young S."/>
            <person name="Neafsey D."/>
            <person name="Nusbaum C."/>
            <person name="Birren B."/>
        </authorList>
    </citation>
    <scope>NUCLEOTIDE SEQUENCE [LARGE SCALE GENOMIC DNA]</scope>
    <source>
        <strain evidence="2">9E7_DIV0242</strain>
    </source>
</reference>
<evidence type="ECO:0000313" key="2">
    <source>
        <dbReference type="EMBL" id="OTP14704.1"/>
    </source>
</evidence>
<dbReference type="SUPFAM" id="SSF52799">
    <property type="entry name" value="(Phosphotyrosine protein) phosphatases II"/>
    <property type="match status" value="1"/>
</dbReference>
<reference evidence="3" key="2">
    <citation type="submission" date="2017-05" db="EMBL/GenBank/DDBJ databases">
        <authorList>
            <consortium name="The Broad Institute Genomics Platform"/>
            <consortium name="The Broad Institute Genomic Center for Infectious Diseases"/>
            <person name="Earl A."/>
            <person name="Manson A."/>
            <person name="Schwartman J."/>
            <person name="Gilmore M."/>
            <person name="Abouelleil A."/>
            <person name="Cao P."/>
            <person name="Chapman S."/>
            <person name="Cusick C."/>
            <person name="Shea T."/>
            <person name="Young S."/>
            <person name="Neafsey D."/>
            <person name="Nusbaum C."/>
            <person name="Birren B."/>
        </authorList>
    </citation>
    <scope>NUCLEOTIDE SEQUENCE</scope>
    <source>
        <strain evidence="3">9E7_DIV0242</strain>
    </source>
</reference>
<dbReference type="Proteomes" id="UP000195141">
    <property type="component" value="Chromosome"/>
</dbReference>
<keyword evidence="4" id="KW-1185">Reference proteome</keyword>
<organism evidence="2">
    <name type="scientific">Candidatus Enterococcus clewellii</name>
    <dbReference type="NCBI Taxonomy" id="1834193"/>
    <lineage>
        <taxon>Bacteria</taxon>
        <taxon>Bacillati</taxon>
        <taxon>Bacillota</taxon>
        <taxon>Bacilli</taxon>
        <taxon>Lactobacillales</taxon>
        <taxon>Enterococcaceae</taxon>
        <taxon>Enterococcus</taxon>
    </lineage>
</organism>
<dbReference type="Pfam" id="PF13350">
    <property type="entry name" value="Y_phosphatase3"/>
    <property type="match status" value="1"/>
</dbReference>
<dbReference type="AlphaFoldDB" id="A0A242K6D0"/>
<evidence type="ECO:0000313" key="4">
    <source>
        <dbReference type="Proteomes" id="UP000195141"/>
    </source>
</evidence>
<gene>
    <name evidence="3" type="ORF">A5888_002022</name>
    <name evidence="2" type="ORF">A5888_002805</name>
</gene>